<name>A0A1U7I7P1_9CYAN</name>
<sequence length="82" mass="9540">MVCTEIDYYSIEKVAEMLGVSERTLRRYAAILQKKLGREFDRKKGEPGYTPDAIAALKKFCELRKCKMPIERCAEYLRVNGF</sequence>
<dbReference type="InterPro" id="IPR009061">
    <property type="entry name" value="DNA-bd_dom_put_sf"/>
</dbReference>
<accession>A0A1U7I7P1</accession>
<organism evidence="2 3">
    <name type="scientific">[Phormidium ambiguum] IAM M-71</name>
    <dbReference type="NCBI Taxonomy" id="454136"/>
    <lineage>
        <taxon>Bacteria</taxon>
        <taxon>Bacillati</taxon>
        <taxon>Cyanobacteriota</taxon>
        <taxon>Cyanophyceae</taxon>
        <taxon>Oscillatoriophycideae</taxon>
        <taxon>Aerosakkonematales</taxon>
        <taxon>Aerosakkonemataceae</taxon>
        <taxon>Floridanema</taxon>
    </lineage>
</organism>
<evidence type="ECO:0000259" key="1">
    <source>
        <dbReference type="Pfam" id="PF13411"/>
    </source>
</evidence>
<evidence type="ECO:0000313" key="3">
    <source>
        <dbReference type="Proteomes" id="UP000185860"/>
    </source>
</evidence>
<dbReference type="EMBL" id="MRCE01000040">
    <property type="protein sequence ID" value="OKH32351.1"/>
    <property type="molecule type" value="Genomic_DNA"/>
</dbReference>
<reference evidence="2 3" key="1">
    <citation type="submission" date="2016-11" db="EMBL/GenBank/DDBJ databases">
        <title>Draft Genome Sequences of Nine Cyanobacterial Strains from Diverse Habitats.</title>
        <authorList>
            <person name="Zhu T."/>
            <person name="Hou S."/>
            <person name="Lu X."/>
            <person name="Hess W.R."/>
        </authorList>
    </citation>
    <scope>NUCLEOTIDE SEQUENCE [LARGE SCALE GENOMIC DNA]</scope>
    <source>
        <strain evidence="2 3">IAM M-71</strain>
    </source>
</reference>
<dbReference type="Pfam" id="PF13411">
    <property type="entry name" value="MerR_1"/>
    <property type="match status" value="1"/>
</dbReference>
<dbReference type="GO" id="GO:0003677">
    <property type="term" value="F:DNA binding"/>
    <property type="evidence" value="ECO:0007669"/>
    <property type="project" value="InterPro"/>
</dbReference>
<gene>
    <name evidence="2" type="ORF">NIES2119_26300</name>
</gene>
<dbReference type="AlphaFoldDB" id="A0A1U7I7P1"/>
<dbReference type="RefSeq" id="WP_073596455.1">
    <property type="nucleotide sequence ID" value="NZ_MRCE01000040.1"/>
</dbReference>
<comment type="caution">
    <text evidence="2">The sequence shown here is derived from an EMBL/GenBank/DDBJ whole genome shotgun (WGS) entry which is preliminary data.</text>
</comment>
<proteinExistence type="predicted"/>
<dbReference type="Gene3D" id="1.10.1660.10">
    <property type="match status" value="1"/>
</dbReference>
<dbReference type="Proteomes" id="UP000185860">
    <property type="component" value="Unassembled WGS sequence"/>
</dbReference>
<dbReference type="GO" id="GO:0006355">
    <property type="term" value="P:regulation of DNA-templated transcription"/>
    <property type="evidence" value="ECO:0007669"/>
    <property type="project" value="InterPro"/>
</dbReference>
<dbReference type="InterPro" id="IPR000551">
    <property type="entry name" value="MerR-type_HTH_dom"/>
</dbReference>
<protein>
    <recommendedName>
        <fullName evidence="1">HTH merR-type domain-containing protein</fullName>
    </recommendedName>
</protein>
<dbReference type="STRING" id="454136.NIES2119_26300"/>
<dbReference type="SUPFAM" id="SSF46955">
    <property type="entry name" value="Putative DNA-binding domain"/>
    <property type="match status" value="1"/>
</dbReference>
<feature type="domain" description="HTH merR-type" evidence="1">
    <location>
        <begin position="9"/>
        <end position="78"/>
    </location>
</feature>
<evidence type="ECO:0000313" key="2">
    <source>
        <dbReference type="EMBL" id="OKH32351.1"/>
    </source>
</evidence>